<dbReference type="Proteomes" id="UP000235672">
    <property type="component" value="Unassembled WGS sequence"/>
</dbReference>
<feature type="compositionally biased region" description="Basic and acidic residues" evidence="5">
    <location>
        <begin position="1010"/>
        <end position="1021"/>
    </location>
</feature>
<keyword evidence="3 4" id="KW-0539">Nucleus</keyword>
<dbReference type="GO" id="GO:0016740">
    <property type="term" value="F:transferase activity"/>
    <property type="evidence" value="ECO:0007669"/>
    <property type="project" value="UniProtKB-KW"/>
</dbReference>
<dbReference type="EMBL" id="KZ613489">
    <property type="protein sequence ID" value="PMD19408.1"/>
    <property type="molecule type" value="Genomic_DNA"/>
</dbReference>
<keyword evidence="2" id="KW-0175">Coiled coil</keyword>
<dbReference type="PROSITE" id="PS51136">
    <property type="entry name" value="WAC"/>
    <property type="match status" value="1"/>
</dbReference>
<feature type="compositionally biased region" description="Acidic residues" evidence="5">
    <location>
        <begin position="480"/>
        <end position="493"/>
    </location>
</feature>
<dbReference type="InterPro" id="IPR028941">
    <property type="entry name" value="WHIM2_dom"/>
</dbReference>
<feature type="compositionally biased region" description="Pro residues" evidence="5">
    <location>
        <begin position="301"/>
        <end position="314"/>
    </location>
</feature>
<dbReference type="GO" id="GO:0000785">
    <property type="term" value="C:chromatin"/>
    <property type="evidence" value="ECO:0007669"/>
    <property type="project" value="UniProtKB-ARBA"/>
</dbReference>
<dbReference type="PANTHER" id="PTHR32075">
    <property type="entry name" value="ISWI CHROMATIN-REMODELING COMPLEX SUBUNIT YPL216W-RELATED"/>
    <property type="match status" value="1"/>
</dbReference>
<dbReference type="Pfam" id="PF15613">
    <property type="entry name" value="WSD"/>
    <property type="match status" value="1"/>
</dbReference>
<name>A0A2J6PZH2_9HELO</name>
<feature type="domain" description="DDT" evidence="6">
    <location>
        <begin position="406"/>
        <end position="469"/>
    </location>
</feature>
<evidence type="ECO:0000259" key="7">
    <source>
        <dbReference type="PROSITE" id="PS51136"/>
    </source>
</evidence>
<evidence type="ECO:0000259" key="6">
    <source>
        <dbReference type="PROSITE" id="PS50827"/>
    </source>
</evidence>
<evidence type="ECO:0000256" key="1">
    <source>
        <dbReference type="ARBA" id="ARBA00004123"/>
    </source>
</evidence>
<dbReference type="PANTHER" id="PTHR32075:SF6">
    <property type="entry name" value="ISWI CHROMATIN-REMODELING COMPLEX SUBUNIT YPL216W-RELATED"/>
    <property type="match status" value="1"/>
</dbReference>
<gene>
    <name evidence="8" type="ORF">NA56DRAFT_647138</name>
</gene>
<comment type="subcellular location">
    <subcellularLocation>
        <location evidence="1 4">Nucleus</location>
    </subcellularLocation>
</comment>
<evidence type="ECO:0000256" key="2">
    <source>
        <dbReference type="ARBA" id="ARBA00023054"/>
    </source>
</evidence>
<feature type="domain" description="WAC" evidence="7">
    <location>
        <begin position="22"/>
        <end position="131"/>
    </location>
</feature>
<evidence type="ECO:0000256" key="3">
    <source>
        <dbReference type="ARBA" id="ARBA00023242"/>
    </source>
</evidence>
<protein>
    <submittedName>
        <fullName evidence="8">Glycosyltransferase family 57 protein</fullName>
    </submittedName>
</protein>
<evidence type="ECO:0000313" key="8">
    <source>
        <dbReference type="EMBL" id="PMD19408.1"/>
    </source>
</evidence>
<feature type="compositionally biased region" description="Low complexity" evidence="5">
    <location>
        <begin position="280"/>
        <end position="300"/>
    </location>
</feature>
<feature type="compositionally biased region" description="Acidic residues" evidence="5">
    <location>
        <begin position="711"/>
        <end position="721"/>
    </location>
</feature>
<dbReference type="STRING" id="1745343.A0A2J6PZH2"/>
<feature type="compositionally biased region" description="Basic and acidic residues" evidence="5">
    <location>
        <begin position="731"/>
        <end position="759"/>
    </location>
</feature>
<feature type="region of interest" description="Disordered" evidence="5">
    <location>
        <begin position="989"/>
        <end position="1037"/>
    </location>
</feature>
<dbReference type="Pfam" id="PF15612">
    <property type="entry name" value="WHIM1"/>
    <property type="match status" value="1"/>
</dbReference>
<keyword evidence="9" id="KW-1185">Reference proteome</keyword>
<reference evidence="8 9" key="1">
    <citation type="submission" date="2016-05" db="EMBL/GenBank/DDBJ databases">
        <title>A degradative enzymes factory behind the ericoid mycorrhizal symbiosis.</title>
        <authorList>
            <consortium name="DOE Joint Genome Institute"/>
            <person name="Martino E."/>
            <person name="Morin E."/>
            <person name="Grelet G."/>
            <person name="Kuo A."/>
            <person name="Kohler A."/>
            <person name="Daghino S."/>
            <person name="Barry K."/>
            <person name="Choi C."/>
            <person name="Cichocki N."/>
            <person name="Clum A."/>
            <person name="Copeland A."/>
            <person name="Hainaut M."/>
            <person name="Haridas S."/>
            <person name="Labutti K."/>
            <person name="Lindquist E."/>
            <person name="Lipzen A."/>
            <person name="Khouja H.-R."/>
            <person name="Murat C."/>
            <person name="Ohm R."/>
            <person name="Olson A."/>
            <person name="Spatafora J."/>
            <person name="Veneault-Fourrey C."/>
            <person name="Henrissat B."/>
            <person name="Grigoriev I."/>
            <person name="Martin F."/>
            <person name="Perotto S."/>
        </authorList>
    </citation>
    <scope>NUCLEOTIDE SEQUENCE [LARGE SCALE GENOMIC DNA]</scope>
    <source>
        <strain evidence="8 9">UAMH 7357</strain>
    </source>
</reference>
<dbReference type="AlphaFoldDB" id="A0A2J6PZH2"/>
<feature type="region of interest" description="Disordered" evidence="5">
    <location>
        <begin position="233"/>
        <end position="336"/>
    </location>
</feature>
<evidence type="ECO:0000256" key="5">
    <source>
        <dbReference type="SAM" id="MobiDB-lite"/>
    </source>
</evidence>
<evidence type="ECO:0000313" key="9">
    <source>
        <dbReference type="Proteomes" id="UP000235672"/>
    </source>
</evidence>
<dbReference type="GO" id="GO:0000781">
    <property type="term" value="C:chromosome, telomeric region"/>
    <property type="evidence" value="ECO:0007669"/>
    <property type="project" value="GOC"/>
</dbReference>
<keyword evidence="8" id="KW-0808">Transferase</keyword>
<dbReference type="InterPro" id="IPR018501">
    <property type="entry name" value="DDT_dom"/>
</dbReference>
<dbReference type="Pfam" id="PF02791">
    <property type="entry name" value="DDT"/>
    <property type="match status" value="1"/>
</dbReference>
<dbReference type="InterPro" id="IPR013136">
    <property type="entry name" value="WSTF_Acf1_Cbp146"/>
</dbReference>
<accession>A0A2J6PZH2</accession>
<feature type="compositionally biased region" description="Basic and acidic residues" evidence="5">
    <location>
        <begin position="520"/>
        <end position="536"/>
    </location>
</feature>
<dbReference type="GO" id="GO:0005634">
    <property type="term" value="C:nucleus"/>
    <property type="evidence" value="ECO:0007669"/>
    <property type="project" value="UniProtKB-SubCell"/>
</dbReference>
<feature type="region of interest" description="Disordered" evidence="5">
    <location>
        <begin position="480"/>
        <end position="546"/>
    </location>
</feature>
<feature type="region of interest" description="Disordered" evidence="5">
    <location>
        <begin position="683"/>
        <end position="760"/>
    </location>
</feature>
<sequence length="1037" mass="118161">MVLFKRKPVQYQPRPHIDNDETEVWVIKATGEIFVDYEQYLARMDFYKQRRFICQITGHSGLSFFEALKSELAGAQEVEEAFPEALKGPILRRVQFQTISRIDTLVDLIFDEFRSDYYPGEAVTVHVVTGERLTGIVRDKTRFGSKVLPDGTVSAPFSRYFVSLDNRPTEEAVVDDAHITRDRKIFTKQVLRSFIKKTVTREAWTGAPWLVKPEVAQVYHIDTRVPPHLRYESKAAERKQKQAQQKNGQPDYDGMVGSFQGNASRLPELKPAPKSHKSKQQQQQQGQLAKSKQQSFLNPAPNNPHPPQFVPQPPYLSHTFQAVGPPPPVGPHGPHFTNYHNANFSFAPLASMPPAPPPPPPIKYPIEDLQVAPRHNAPQRPALKFFSQDTPSDAGMTKGEGNGILMKSIGPLLECWDTLNVYCEVLKLDSFTFDDFVEAMQFSSEDVDCELFVETHCAALKMLVSSEAEGGKIHVQLPDMDEDSDEEEDEEAEASAPPTPTPEPEPKPKGRATRSSLAKAEAEALKAEPEPAKEPTPEPQSPHRATEMQAEIGWIDRLRKRDFKNGGWQIIMVGLLHQLSKNPRNFESCETLLKELAPLDMPATPETARQQYAKLDVNLRIQALEIVCMLIAETKAVRHYMEECSEQMTGFRKEKIQFQRDRKALLEELRLLNEERKILLPANLPPSPVQETKPLNGDVQMSGVEEKGNDDTEEEIIDTDEDPHLGRSLRRGLDRAAERKRKREAEQEKKEKAEAEAKIPKQSKQFTKLMKDIAKKEEAIKACEEEIAVLDNDLREADCPRTRVLGKDRFWNRYYWFERNGMPYAGMPDSSTVDAGYANGCLWVQGPDDMEREGYIDMKPEWQNEYRMKFGMSVPERKKMEEGATSLFTAHQWGYIEDPEALDALISWLDTRGINEVKLHKELKIYRDRIARNMEKRKEYLNPAEDKSVDSGPKRMSTRRKEQHLDHTAHRCLSWHNSTALQELGHLHSDQPRARKPAKKAAAAPPPVVEEERQTRSEGKGKKQKGLGRQGTRYEFS</sequence>
<dbReference type="GO" id="GO:0031509">
    <property type="term" value="P:subtelomeric heterochromatin formation"/>
    <property type="evidence" value="ECO:0007669"/>
    <property type="project" value="TreeGrafter"/>
</dbReference>
<proteinExistence type="predicted"/>
<feature type="region of interest" description="Disordered" evidence="5">
    <location>
        <begin position="938"/>
        <end position="968"/>
    </location>
</feature>
<evidence type="ECO:0000256" key="4">
    <source>
        <dbReference type="PROSITE-ProRule" id="PRU00475"/>
    </source>
</evidence>
<dbReference type="InterPro" id="IPR028942">
    <property type="entry name" value="WHIM1_dom"/>
</dbReference>
<organism evidence="8 9">
    <name type="scientific">Hyaloscypha hepaticicola</name>
    <dbReference type="NCBI Taxonomy" id="2082293"/>
    <lineage>
        <taxon>Eukaryota</taxon>
        <taxon>Fungi</taxon>
        <taxon>Dikarya</taxon>
        <taxon>Ascomycota</taxon>
        <taxon>Pezizomycotina</taxon>
        <taxon>Leotiomycetes</taxon>
        <taxon>Helotiales</taxon>
        <taxon>Hyaloscyphaceae</taxon>
        <taxon>Hyaloscypha</taxon>
    </lineage>
</organism>
<dbReference type="Pfam" id="PF10537">
    <property type="entry name" value="WAC_Acf1_DNA_bd"/>
    <property type="match status" value="1"/>
</dbReference>
<dbReference type="PROSITE" id="PS50827">
    <property type="entry name" value="DDT"/>
    <property type="match status" value="1"/>
</dbReference>
<dbReference type="OrthoDB" id="332390at2759"/>